<evidence type="ECO:0000313" key="20">
    <source>
        <dbReference type="Proteomes" id="UP001152320"/>
    </source>
</evidence>
<dbReference type="Gene3D" id="2.10.60.10">
    <property type="entry name" value="CD59"/>
    <property type="match status" value="1"/>
</dbReference>
<evidence type="ECO:0000256" key="4">
    <source>
        <dbReference type="ARBA" id="ARBA00022679"/>
    </source>
</evidence>
<comment type="similarity">
    <text evidence="2 16">Belongs to the protein kinase superfamily. TKL Ser/Thr protein kinase family. TGFB receptor subfamily.</text>
</comment>
<dbReference type="CDD" id="cd23615">
    <property type="entry name" value="TFP_LU_ECD_ACVR2"/>
    <property type="match status" value="1"/>
</dbReference>
<evidence type="ECO:0000256" key="10">
    <source>
        <dbReference type="ARBA" id="ARBA00022989"/>
    </source>
</evidence>
<keyword evidence="16" id="KW-0479">Metal-binding</keyword>
<feature type="binding site" evidence="14">
    <location>
        <position position="243"/>
    </location>
    <ligand>
        <name>ATP</name>
        <dbReference type="ChEBI" id="CHEBI:30616"/>
    </ligand>
</feature>
<keyword evidence="6" id="KW-0732">Signal</keyword>
<keyword evidence="10 16" id="KW-1133">Transmembrane helix</keyword>
<dbReference type="Gene3D" id="1.10.510.10">
    <property type="entry name" value="Transferase(Phosphotransferase) domain 1"/>
    <property type="match status" value="1"/>
</dbReference>
<evidence type="ECO:0000256" key="1">
    <source>
        <dbReference type="ARBA" id="ARBA00004479"/>
    </source>
</evidence>
<keyword evidence="16" id="KW-0460">Magnesium</keyword>
<dbReference type="AlphaFoldDB" id="A0A9Q1H7U9"/>
<evidence type="ECO:0000256" key="7">
    <source>
        <dbReference type="ARBA" id="ARBA00022741"/>
    </source>
</evidence>
<name>A0A9Q1H7U9_HOLLE</name>
<dbReference type="GO" id="GO:0017002">
    <property type="term" value="F:activin receptor activity"/>
    <property type="evidence" value="ECO:0007669"/>
    <property type="project" value="TreeGrafter"/>
</dbReference>
<comment type="subcellular location">
    <subcellularLocation>
        <location evidence="1 16">Membrane</location>
        <topology evidence="1 16">Single-pass type I membrane protein</topology>
    </subcellularLocation>
</comment>
<evidence type="ECO:0000256" key="17">
    <source>
        <dbReference type="SAM" id="MobiDB-lite"/>
    </source>
</evidence>
<feature type="region of interest" description="Disordered" evidence="17">
    <location>
        <begin position="515"/>
        <end position="540"/>
    </location>
</feature>
<evidence type="ECO:0000256" key="2">
    <source>
        <dbReference type="ARBA" id="ARBA00009605"/>
    </source>
</evidence>
<keyword evidence="3 16" id="KW-0723">Serine/threonine-protein kinase</keyword>
<dbReference type="InterPro" id="IPR017194">
    <property type="entry name" value="Transform_growth_fac-b_typ-2"/>
</dbReference>
<evidence type="ECO:0000259" key="18">
    <source>
        <dbReference type="PROSITE" id="PS50011"/>
    </source>
</evidence>
<feature type="disulfide bond" evidence="15">
    <location>
        <begin position="40"/>
        <end position="73"/>
    </location>
</feature>
<dbReference type="EC" id="2.7.11.30" evidence="16"/>
<dbReference type="GO" id="GO:0048185">
    <property type="term" value="F:activin binding"/>
    <property type="evidence" value="ECO:0007669"/>
    <property type="project" value="TreeGrafter"/>
</dbReference>
<dbReference type="Proteomes" id="UP001152320">
    <property type="component" value="Chromosome 9"/>
</dbReference>
<comment type="caution">
    <text evidence="19">The sequence shown here is derived from an EMBL/GenBank/DDBJ whole genome shotgun (WGS) entry which is preliminary data.</text>
</comment>
<evidence type="ECO:0000256" key="16">
    <source>
        <dbReference type="RuleBase" id="RU361271"/>
    </source>
</evidence>
<keyword evidence="8 16" id="KW-0418">Kinase</keyword>
<feature type="transmembrane region" description="Helical" evidence="16">
    <location>
        <begin position="162"/>
        <end position="183"/>
    </location>
</feature>
<keyword evidence="7 14" id="KW-0547">Nucleotide-binding</keyword>
<evidence type="ECO:0000256" key="12">
    <source>
        <dbReference type="ARBA" id="ARBA00023170"/>
    </source>
</evidence>
<feature type="active site" description="Proton acceptor" evidence="13">
    <location>
        <position position="341"/>
    </location>
</feature>
<evidence type="ECO:0000256" key="14">
    <source>
        <dbReference type="PIRSR" id="PIRSR037393-2"/>
    </source>
</evidence>
<dbReference type="EMBL" id="JAIZAY010000009">
    <property type="protein sequence ID" value="KAJ8036284.1"/>
    <property type="molecule type" value="Genomic_DNA"/>
</dbReference>
<feature type="disulfide bond" evidence="15">
    <location>
        <begin position="120"/>
        <end position="125"/>
    </location>
</feature>
<keyword evidence="15" id="KW-1015">Disulfide bond</keyword>
<sequence length="540" mass="59874">MALRRNVTTVIGIAIAVVSVLAVARGVSVKLADGPTTTKCYFYNSGSDCEVNKSCKNQTEECGNAQSNEMTACFAVWKNTSDNGFVMQNQGCWDNGNDCLDRTQCISDNTVTDNTFFCCCIGDLCNGEVSFHPAVTDSPQSTKGSGSNPTPVLTGDPLICTIIYSLVPISIFTIVTIVIYWMCRRYHYTSLVSIQTSEPSPLTTPLTPTATDFQPLQLIEVKARGRFGAVWKAQMNSRYVAVKVFPLQDRQSWISEQEIYSLPNMQHENILQFLGTEKRGEGLDTAFWLITEYHQRGSLYDYLKANLVSWNNLCHIAESMARGLAFLHEPCGAKPPIAHRDFKSKNVLLMSNTTACIADFGLAVKFDPGKKLCENHGQVVGTRRYMAPEVLEGAIQFNQDAFMRLDMYACGLVIWELVSRCSAQDGPVDEYMLPFEEEVGQAPSLEEMIEAVVSHRKRPAFRDTWMKHSGLASLCETIEECWDHEAEARLTAGCVEARLSQLLRTSNQVITTTDLNHTNSSTTPLITDLSNGSTVKESSL</sequence>
<dbReference type="PRINTS" id="PR00653">
    <property type="entry name" value="ACTIVIN2R"/>
</dbReference>
<dbReference type="FunFam" id="3.30.200.20:FF:000094">
    <property type="entry name" value="Serine/threonine-protein kinase receptor"/>
    <property type="match status" value="1"/>
</dbReference>
<dbReference type="InterPro" id="IPR000719">
    <property type="entry name" value="Prot_kinase_dom"/>
</dbReference>
<dbReference type="Gene3D" id="3.30.200.20">
    <property type="entry name" value="Phosphorylase Kinase, domain 1"/>
    <property type="match status" value="1"/>
</dbReference>
<dbReference type="InterPro" id="IPR045860">
    <property type="entry name" value="Snake_toxin-like_sf"/>
</dbReference>
<dbReference type="PROSITE" id="PS00108">
    <property type="entry name" value="PROTEIN_KINASE_ST"/>
    <property type="match status" value="1"/>
</dbReference>
<evidence type="ECO:0000256" key="9">
    <source>
        <dbReference type="ARBA" id="ARBA00022840"/>
    </source>
</evidence>
<evidence type="ECO:0000256" key="3">
    <source>
        <dbReference type="ARBA" id="ARBA00022527"/>
    </source>
</evidence>
<keyword evidence="11 16" id="KW-0472">Membrane</keyword>
<evidence type="ECO:0000256" key="6">
    <source>
        <dbReference type="ARBA" id="ARBA00022729"/>
    </source>
</evidence>
<dbReference type="SUPFAM" id="SSF57302">
    <property type="entry name" value="Snake toxin-like"/>
    <property type="match status" value="1"/>
</dbReference>
<dbReference type="Pfam" id="PF00069">
    <property type="entry name" value="Pkinase"/>
    <property type="match status" value="1"/>
</dbReference>
<comment type="catalytic activity">
    <reaction evidence="16">
        <text>L-threonyl-[receptor-protein] + ATP = O-phospho-L-threonyl-[receptor-protein] + ADP + H(+)</text>
        <dbReference type="Rhea" id="RHEA:44880"/>
        <dbReference type="Rhea" id="RHEA-COMP:11024"/>
        <dbReference type="Rhea" id="RHEA-COMP:11025"/>
        <dbReference type="ChEBI" id="CHEBI:15378"/>
        <dbReference type="ChEBI" id="CHEBI:30013"/>
        <dbReference type="ChEBI" id="CHEBI:30616"/>
        <dbReference type="ChEBI" id="CHEBI:61977"/>
        <dbReference type="ChEBI" id="CHEBI:456216"/>
        <dbReference type="EC" id="2.7.11.30"/>
    </reaction>
</comment>
<evidence type="ECO:0000256" key="8">
    <source>
        <dbReference type="ARBA" id="ARBA00022777"/>
    </source>
</evidence>
<dbReference type="PROSITE" id="PS50011">
    <property type="entry name" value="PROTEIN_KINASE_DOM"/>
    <property type="match status" value="1"/>
</dbReference>
<dbReference type="GO" id="GO:0071363">
    <property type="term" value="P:cellular response to growth factor stimulus"/>
    <property type="evidence" value="ECO:0007669"/>
    <property type="project" value="TreeGrafter"/>
</dbReference>
<protein>
    <recommendedName>
        <fullName evidence="16">Serine/threonine-protein kinase receptor</fullName>
        <ecNumber evidence="16">2.7.11.30</ecNumber>
    </recommendedName>
</protein>
<dbReference type="SUPFAM" id="SSF56112">
    <property type="entry name" value="Protein kinase-like (PK-like)"/>
    <property type="match status" value="1"/>
</dbReference>
<keyword evidence="20" id="KW-1185">Reference proteome</keyword>
<feature type="disulfide bond" evidence="15">
    <location>
        <begin position="105"/>
        <end position="118"/>
    </location>
</feature>
<comment type="cofactor">
    <cofactor evidence="16">
        <name>Mg(2+)</name>
        <dbReference type="ChEBI" id="CHEBI:18420"/>
    </cofactor>
    <cofactor evidence="16">
        <name>Mn(2+)</name>
        <dbReference type="ChEBI" id="CHEBI:29035"/>
    </cofactor>
</comment>
<dbReference type="GO" id="GO:0005524">
    <property type="term" value="F:ATP binding"/>
    <property type="evidence" value="ECO:0007669"/>
    <property type="project" value="UniProtKB-UniRule"/>
</dbReference>
<evidence type="ECO:0000256" key="13">
    <source>
        <dbReference type="PIRSR" id="PIRSR037393-1"/>
    </source>
</evidence>
<keyword evidence="4 16" id="KW-0808">Transferase</keyword>
<keyword evidence="12 16" id="KW-0675">Receptor</keyword>
<dbReference type="GO" id="GO:0048179">
    <property type="term" value="C:activin receptor complex"/>
    <property type="evidence" value="ECO:0007669"/>
    <property type="project" value="TreeGrafter"/>
</dbReference>
<accession>A0A9Q1H7U9</accession>
<organism evidence="19 20">
    <name type="scientific">Holothuria leucospilota</name>
    <name type="common">Black long sea cucumber</name>
    <name type="synonym">Mertensiothuria leucospilota</name>
    <dbReference type="NCBI Taxonomy" id="206669"/>
    <lineage>
        <taxon>Eukaryota</taxon>
        <taxon>Metazoa</taxon>
        <taxon>Echinodermata</taxon>
        <taxon>Eleutherozoa</taxon>
        <taxon>Echinozoa</taxon>
        <taxon>Holothuroidea</taxon>
        <taxon>Aspidochirotacea</taxon>
        <taxon>Aspidochirotida</taxon>
        <taxon>Holothuriidae</taxon>
        <taxon>Holothuria</taxon>
    </lineage>
</organism>
<keyword evidence="5 16" id="KW-0812">Transmembrane</keyword>
<dbReference type="OrthoDB" id="547665at2759"/>
<evidence type="ECO:0000313" key="19">
    <source>
        <dbReference type="EMBL" id="KAJ8036284.1"/>
    </source>
</evidence>
<dbReference type="InterPro" id="IPR011009">
    <property type="entry name" value="Kinase-like_dom_sf"/>
</dbReference>
<keyword evidence="16" id="KW-0464">Manganese</keyword>
<evidence type="ECO:0000256" key="15">
    <source>
        <dbReference type="PIRSR" id="PIRSR037393-3"/>
    </source>
</evidence>
<dbReference type="PANTHER" id="PTHR23255:SF98">
    <property type="entry name" value="SERINE_THREONINE-PROTEIN KINASE RECEPTOR"/>
    <property type="match status" value="1"/>
</dbReference>
<reference evidence="19" key="1">
    <citation type="submission" date="2021-10" db="EMBL/GenBank/DDBJ databases">
        <title>Tropical sea cucumber genome reveals ecological adaptation and Cuvierian tubules defense mechanism.</title>
        <authorList>
            <person name="Chen T."/>
        </authorList>
    </citation>
    <scope>NUCLEOTIDE SEQUENCE</scope>
    <source>
        <strain evidence="19">Nanhai2018</strain>
        <tissue evidence="19">Muscle</tissue>
    </source>
</reference>
<dbReference type="GO" id="GO:0046872">
    <property type="term" value="F:metal ion binding"/>
    <property type="evidence" value="ECO:0007669"/>
    <property type="project" value="UniProtKB-KW"/>
</dbReference>
<dbReference type="InterPro" id="IPR008271">
    <property type="entry name" value="Ser/Thr_kinase_AS"/>
</dbReference>
<dbReference type="CDD" id="cd14053">
    <property type="entry name" value="STKc_ACVR2"/>
    <property type="match status" value="1"/>
</dbReference>
<feature type="domain" description="Protein kinase" evidence="18">
    <location>
        <begin position="216"/>
        <end position="503"/>
    </location>
</feature>
<proteinExistence type="inferred from homology"/>
<evidence type="ECO:0000256" key="11">
    <source>
        <dbReference type="ARBA" id="ARBA00023136"/>
    </source>
</evidence>
<keyword evidence="9 14" id="KW-0067">ATP-binding</keyword>
<gene>
    <name evidence="19" type="ORF">HOLleu_20213</name>
</gene>
<dbReference type="PANTHER" id="PTHR23255">
    <property type="entry name" value="TRANSFORMING GROWTH FACTOR-BETA RECEPTOR TYPE I AND II"/>
    <property type="match status" value="1"/>
</dbReference>
<evidence type="ECO:0000256" key="5">
    <source>
        <dbReference type="ARBA" id="ARBA00022692"/>
    </source>
</evidence>
<dbReference type="PIRSF" id="PIRSF037393">
    <property type="entry name" value="TGFRII"/>
    <property type="match status" value="1"/>
</dbReference>
<dbReference type="InterPro" id="IPR000333">
    <property type="entry name" value="TGFB_receptor"/>
</dbReference>